<keyword evidence="1" id="KW-0479">Metal-binding</keyword>
<feature type="compositionally biased region" description="Basic and acidic residues" evidence="7">
    <location>
        <begin position="505"/>
        <end position="515"/>
    </location>
</feature>
<feature type="compositionally biased region" description="Low complexity" evidence="7">
    <location>
        <begin position="554"/>
        <end position="569"/>
    </location>
</feature>
<evidence type="ECO:0000256" key="5">
    <source>
        <dbReference type="ARBA" id="ARBA00022884"/>
    </source>
</evidence>
<evidence type="ECO:0000256" key="1">
    <source>
        <dbReference type="ARBA" id="ARBA00022723"/>
    </source>
</evidence>
<feature type="compositionally biased region" description="Polar residues" evidence="7">
    <location>
        <begin position="122"/>
        <end position="138"/>
    </location>
</feature>
<gene>
    <name evidence="9" type="ORF">BMF94_0769</name>
</gene>
<dbReference type="FunFam" id="3.30.70.330:FF:000476">
    <property type="entry name" value="Zinc finger CCCH domain-containing protein 4"/>
    <property type="match status" value="1"/>
</dbReference>
<feature type="compositionally biased region" description="Polar residues" evidence="7">
    <location>
        <begin position="1"/>
        <end position="14"/>
    </location>
</feature>
<dbReference type="PROSITE" id="PS50102">
    <property type="entry name" value="RRM"/>
    <property type="match status" value="2"/>
</dbReference>
<dbReference type="GO" id="GO:0008270">
    <property type="term" value="F:zinc ion binding"/>
    <property type="evidence" value="ECO:0007669"/>
    <property type="project" value="UniProtKB-KW"/>
</dbReference>
<sequence length="1034" mass="106578">MPSHASNEAGNPTGETVEAPQFAQPRAGNSEPYGNRFPTEDQSSAPSVGDAEISPRTVPVNGLPPPLPIANSAGDRAGPQTPSTPLAASSDSTQALDTDTSTRPAVSSRSLSYKADDKHTWGSFSGTNGTGRSDSQRTARAASDGAVLSTGFGSAATAAFIPSGENGRASGGTRLSSLGSDGSSNSDEQAFYREHQRRSLESTATQQLSSVRSFASPPLASARLAAGASSPFFQAPSFISTTGGSNTASNSALGTPSSAVPPLLSPTSTSPPTSSFAPSSASSSFVSASGTPVAGIGAEAGPPGSKGATLHLGDLDVWMDELYVRECCAMMGWDNVVGIKMSRGASPSSGYCFLTFPSTVDAARALTRLNAGPPVLMPRSNRTFKLNWGTGLPGVQPRWDGEFSVFVGDLAREVGESDLMTLFAPLFPSTKSAKVMCDPSTGLSRGYGFVRFGEESDMQRALLLGANSHSGLLLHGRTIRISEASGSAATGGVNPNETSVPQFGGRERVRSRSDEALAAQQGYFPPYSSEPLSPHDPNAPQFLDNPYGNSQPTSPYSAPPFASSFSSYSNGAAQAPPYPSPGVGLGDNSAQRRTPRENGSAGRSQIPSGSIPPGSDPNNTTVFVGGLPACISEETLKSFFHHFGDITYCKIPPGKGCGFVQFVRRQDAELAIAKMNDFPIHGKSRIRLSWGRSQGDKQVEHVRKLASALGVPFDAVWRMVQGQDNSTIKQIATAVGTNGANGSAGEGASREGSSQTSAQAASARMDLRAVANAAGLSESEVLELVKNGTGPSTSSASQQGAHSGHSSANGGYAGRTANGDAQSGMENGGSSATQSSRGGPYSRVSPSSFGPSYSNSQGSLPISPPPTGGPGGSSFAHHQMSHPPFSPYPAAMASPSPYTAIRPESYVVQPPAASPYERVDFVDGGRPSPNGFSADGPYQSRGFGAANGGYAKWQEREANGYAMPPAVDDQFAAMNLGGDRSRRHLPPPASTQHSFQPTAPEYFPGALASPTTAGAVAPGLNNAANWSWNGFSAA</sequence>
<feature type="region of interest" description="Disordered" evidence="7">
    <location>
        <begin position="1"/>
        <end position="147"/>
    </location>
</feature>
<feature type="domain" description="RRM" evidence="8">
    <location>
        <begin position="620"/>
        <end position="693"/>
    </location>
</feature>
<accession>A0A2S5BGZ0</accession>
<evidence type="ECO:0000256" key="4">
    <source>
        <dbReference type="ARBA" id="ARBA00022833"/>
    </source>
</evidence>
<proteinExistence type="predicted"/>
<dbReference type="Gene3D" id="3.30.70.330">
    <property type="match status" value="3"/>
</dbReference>
<feature type="compositionally biased region" description="Low complexity" evidence="7">
    <location>
        <begin position="167"/>
        <end position="187"/>
    </location>
</feature>
<keyword evidence="10" id="KW-1185">Reference proteome</keyword>
<comment type="caution">
    <text evidence="9">The sequence shown here is derived from an EMBL/GenBank/DDBJ whole genome shotgun (WGS) entry which is preliminary data.</text>
</comment>
<dbReference type="SMART" id="SM00360">
    <property type="entry name" value="RRM"/>
    <property type="match status" value="3"/>
</dbReference>
<dbReference type="OrthoDB" id="446113at2759"/>
<keyword evidence="4" id="KW-0862">Zinc</keyword>
<dbReference type="EMBL" id="PJQD01000008">
    <property type="protein sequence ID" value="POY76046.1"/>
    <property type="molecule type" value="Genomic_DNA"/>
</dbReference>
<evidence type="ECO:0000256" key="2">
    <source>
        <dbReference type="ARBA" id="ARBA00022737"/>
    </source>
</evidence>
<feature type="region of interest" description="Disordered" evidence="7">
    <location>
        <begin position="161"/>
        <end position="211"/>
    </location>
</feature>
<feature type="compositionally biased region" description="Low complexity" evidence="7">
    <location>
        <begin position="800"/>
        <end position="810"/>
    </location>
</feature>
<evidence type="ECO:0000256" key="3">
    <source>
        <dbReference type="ARBA" id="ARBA00022771"/>
    </source>
</evidence>
<dbReference type="InterPro" id="IPR050825">
    <property type="entry name" value="RBM42_RBP45_47-like"/>
</dbReference>
<feature type="compositionally biased region" description="Polar residues" evidence="7">
    <location>
        <begin position="80"/>
        <end position="111"/>
    </location>
</feature>
<feature type="compositionally biased region" description="Polar residues" evidence="7">
    <location>
        <begin position="819"/>
        <end position="837"/>
    </location>
</feature>
<feature type="region of interest" description="Disordered" evidence="7">
    <location>
        <begin position="786"/>
        <end position="888"/>
    </location>
</feature>
<evidence type="ECO:0000256" key="7">
    <source>
        <dbReference type="SAM" id="MobiDB-lite"/>
    </source>
</evidence>
<feature type="compositionally biased region" description="Polar residues" evidence="7">
    <location>
        <begin position="485"/>
        <end position="501"/>
    </location>
</feature>
<dbReference type="STRING" id="741276.A0A2S5BGZ0"/>
<feature type="region of interest" description="Disordered" evidence="7">
    <location>
        <begin position="485"/>
        <end position="619"/>
    </location>
</feature>
<organism evidence="9 10">
    <name type="scientific">Rhodotorula taiwanensis</name>
    <dbReference type="NCBI Taxonomy" id="741276"/>
    <lineage>
        <taxon>Eukaryota</taxon>
        <taxon>Fungi</taxon>
        <taxon>Dikarya</taxon>
        <taxon>Basidiomycota</taxon>
        <taxon>Pucciniomycotina</taxon>
        <taxon>Microbotryomycetes</taxon>
        <taxon>Sporidiobolales</taxon>
        <taxon>Sporidiobolaceae</taxon>
        <taxon>Rhodotorula</taxon>
    </lineage>
</organism>
<feature type="compositionally biased region" description="Polar residues" evidence="7">
    <location>
        <begin position="789"/>
        <end position="799"/>
    </location>
</feature>
<evidence type="ECO:0000256" key="6">
    <source>
        <dbReference type="PROSITE-ProRule" id="PRU00176"/>
    </source>
</evidence>
<dbReference type="GO" id="GO:0003729">
    <property type="term" value="F:mRNA binding"/>
    <property type="evidence" value="ECO:0007669"/>
    <property type="project" value="InterPro"/>
</dbReference>
<evidence type="ECO:0000313" key="9">
    <source>
        <dbReference type="EMBL" id="POY76046.1"/>
    </source>
</evidence>
<dbReference type="InterPro" id="IPR012677">
    <property type="entry name" value="Nucleotide-bd_a/b_plait_sf"/>
</dbReference>
<dbReference type="InterPro" id="IPR035979">
    <property type="entry name" value="RBD_domain_sf"/>
</dbReference>
<keyword evidence="5 6" id="KW-0694">RNA-binding</keyword>
<dbReference type="InterPro" id="IPR000504">
    <property type="entry name" value="RRM_dom"/>
</dbReference>
<protein>
    <recommendedName>
        <fullName evidence="8">RRM domain-containing protein</fullName>
    </recommendedName>
</protein>
<feature type="compositionally biased region" description="Polar residues" evidence="7">
    <location>
        <begin position="201"/>
        <end position="211"/>
    </location>
</feature>
<keyword evidence="2" id="KW-0677">Repeat</keyword>
<reference evidence="9 10" key="1">
    <citation type="journal article" date="2018" name="Front. Microbiol.">
        <title>Prospects for Fungal Bioremediation of Acidic Radioactive Waste Sites: Characterization and Genome Sequence of Rhodotorula taiwanensis MD1149.</title>
        <authorList>
            <person name="Tkavc R."/>
            <person name="Matrosova V.Y."/>
            <person name="Grichenko O.E."/>
            <person name="Gostincar C."/>
            <person name="Volpe R.P."/>
            <person name="Klimenkova P."/>
            <person name="Gaidamakova E.K."/>
            <person name="Zhou C.E."/>
            <person name="Stewart B.J."/>
            <person name="Lyman M.G."/>
            <person name="Malfatti S.A."/>
            <person name="Rubinfeld B."/>
            <person name="Courtot M."/>
            <person name="Singh J."/>
            <person name="Dalgard C.L."/>
            <person name="Hamilton T."/>
            <person name="Frey K.G."/>
            <person name="Gunde-Cimerman N."/>
            <person name="Dugan L."/>
            <person name="Daly M.J."/>
        </authorList>
    </citation>
    <scope>NUCLEOTIDE SEQUENCE [LARGE SCALE GENOMIC DNA]</scope>
    <source>
        <strain evidence="9 10">MD1149</strain>
    </source>
</reference>
<keyword evidence="3" id="KW-0863">Zinc-finger</keyword>
<dbReference type="Pfam" id="PF00076">
    <property type="entry name" value="RRM_1"/>
    <property type="match status" value="2"/>
</dbReference>
<evidence type="ECO:0000313" key="10">
    <source>
        <dbReference type="Proteomes" id="UP000237144"/>
    </source>
</evidence>
<name>A0A2S5BGZ0_9BASI</name>
<feature type="region of interest" description="Disordered" evidence="7">
    <location>
        <begin position="244"/>
        <end position="281"/>
    </location>
</feature>
<feature type="region of interest" description="Disordered" evidence="7">
    <location>
        <begin position="918"/>
        <end position="938"/>
    </location>
</feature>
<evidence type="ECO:0000259" key="8">
    <source>
        <dbReference type="PROSITE" id="PS50102"/>
    </source>
</evidence>
<dbReference type="GO" id="GO:0005829">
    <property type="term" value="C:cytosol"/>
    <property type="evidence" value="ECO:0007669"/>
    <property type="project" value="TreeGrafter"/>
</dbReference>
<dbReference type="AlphaFoldDB" id="A0A2S5BGZ0"/>
<dbReference type="Proteomes" id="UP000237144">
    <property type="component" value="Unassembled WGS sequence"/>
</dbReference>
<dbReference type="PANTHER" id="PTHR47640">
    <property type="entry name" value="TRNA SELENOCYSTEINE 1-ASSOCIATED PROTEIN 1-RELATED-RELATED"/>
    <property type="match status" value="1"/>
</dbReference>
<feature type="compositionally biased region" description="Low complexity" evidence="7">
    <location>
        <begin position="841"/>
        <end position="861"/>
    </location>
</feature>
<feature type="domain" description="RRM" evidence="8">
    <location>
        <begin position="403"/>
        <end position="486"/>
    </location>
</feature>
<dbReference type="PANTHER" id="PTHR47640:SF10">
    <property type="entry name" value="TRNA SELENOCYSTEINE 1-ASSOCIATED PROTEIN 1-RELATED"/>
    <property type="match status" value="1"/>
</dbReference>
<dbReference type="SUPFAM" id="SSF54928">
    <property type="entry name" value="RNA-binding domain, RBD"/>
    <property type="match status" value="3"/>
</dbReference>
<feature type="region of interest" description="Disordered" evidence="7">
    <location>
        <begin position="739"/>
        <end position="761"/>
    </location>
</feature>
<feature type="compositionally biased region" description="Basic and acidic residues" evidence="7">
    <location>
        <begin position="190"/>
        <end position="200"/>
    </location>
</feature>